<accession>A0A6P5TBG4</accession>
<dbReference type="GO" id="GO:0080156">
    <property type="term" value="P:mitochondrial mRNA modification"/>
    <property type="evidence" value="ECO:0007669"/>
    <property type="project" value="TreeGrafter"/>
</dbReference>
<gene>
    <name evidence="6" type="primary">LOC110765703</name>
</gene>
<feature type="compositionally biased region" description="Polar residues" evidence="3">
    <location>
        <begin position="454"/>
        <end position="465"/>
    </location>
</feature>
<evidence type="ECO:0000313" key="5">
    <source>
        <dbReference type="Proteomes" id="UP000515124"/>
    </source>
</evidence>
<name>A0A6P5TBG4_PRUAV</name>
<feature type="compositionally biased region" description="Polar residues" evidence="3">
    <location>
        <begin position="480"/>
        <end position="509"/>
    </location>
</feature>
<keyword evidence="5" id="KW-1185">Reference proteome</keyword>
<dbReference type="RefSeq" id="XP_021824603.1">
    <property type="nucleotide sequence ID" value="XM_021968911.1"/>
</dbReference>
<feature type="region of interest" description="Disordered" evidence="3">
    <location>
        <begin position="183"/>
        <end position="509"/>
    </location>
</feature>
<evidence type="ECO:0000256" key="2">
    <source>
        <dbReference type="ARBA" id="ARBA00022946"/>
    </source>
</evidence>
<evidence type="ECO:0000256" key="1">
    <source>
        <dbReference type="ARBA" id="ARBA00022664"/>
    </source>
</evidence>
<feature type="compositionally biased region" description="Low complexity" evidence="3">
    <location>
        <begin position="289"/>
        <end position="301"/>
    </location>
</feature>
<dbReference type="InterPro" id="IPR039206">
    <property type="entry name" value="MORF/ORRM1/DAG-like"/>
</dbReference>
<feature type="domain" description="MORF/ORRM1/DAG-like MORF" evidence="4">
    <location>
        <begin position="97"/>
        <end position="190"/>
    </location>
</feature>
<evidence type="ECO:0000313" key="6">
    <source>
        <dbReference type="RefSeq" id="XP_021824603.1"/>
    </source>
</evidence>
<dbReference type="Pfam" id="PF21864">
    <property type="entry name" value="MORF_dom"/>
    <property type="match status" value="1"/>
</dbReference>
<dbReference type="GO" id="GO:0016554">
    <property type="term" value="P:cytidine to uridine editing"/>
    <property type="evidence" value="ECO:0007669"/>
    <property type="project" value="InterPro"/>
</dbReference>
<dbReference type="Proteomes" id="UP000515124">
    <property type="component" value="Unplaced"/>
</dbReference>
<dbReference type="AlphaFoldDB" id="A0A6P5TBG4"/>
<feature type="compositionally biased region" description="Polar residues" evidence="3">
    <location>
        <begin position="302"/>
        <end position="314"/>
    </location>
</feature>
<reference evidence="6" key="1">
    <citation type="submission" date="2025-08" db="UniProtKB">
        <authorList>
            <consortium name="RefSeq"/>
        </authorList>
    </citation>
    <scope>IDENTIFICATION</scope>
</reference>
<feature type="compositionally biased region" description="Basic and acidic residues" evidence="3">
    <location>
        <begin position="210"/>
        <end position="225"/>
    </location>
</feature>
<feature type="compositionally biased region" description="Polar residues" evidence="3">
    <location>
        <begin position="228"/>
        <end position="243"/>
    </location>
</feature>
<evidence type="ECO:0000259" key="4">
    <source>
        <dbReference type="Pfam" id="PF21864"/>
    </source>
</evidence>
<keyword evidence="2" id="KW-0809">Transit peptide</keyword>
<proteinExistence type="predicted"/>
<dbReference type="GO" id="GO:0005739">
    <property type="term" value="C:mitochondrion"/>
    <property type="evidence" value="ECO:0007669"/>
    <property type="project" value="TreeGrafter"/>
</dbReference>
<protein>
    <submittedName>
        <fullName evidence="6">Multiple organellar RNA editing factor 1, mitochondrial</fullName>
    </submittedName>
</protein>
<dbReference type="PANTHER" id="PTHR31346">
    <property type="entry name" value="MULTIPLE ORGANELLAR RNA EDITING FACTOR 2, CHLOROPLASTIC-RELATED-RELATED"/>
    <property type="match status" value="1"/>
</dbReference>
<organism evidence="5 6">
    <name type="scientific">Prunus avium</name>
    <name type="common">Cherry</name>
    <name type="synonym">Cerasus avium</name>
    <dbReference type="NCBI Taxonomy" id="42229"/>
    <lineage>
        <taxon>Eukaryota</taxon>
        <taxon>Viridiplantae</taxon>
        <taxon>Streptophyta</taxon>
        <taxon>Embryophyta</taxon>
        <taxon>Tracheophyta</taxon>
        <taxon>Spermatophyta</taxon>
        <taxon>Magnoliopsida</taxon>
        <taxon>eudicotyledons</taxon>
        <taxon>Gunneridae</taxon>
        <taxon>Pentapetalae</taxon>
        <taxon>rosids</taxon>
        <taxon>fabids</taxon>
        <taxon>Rosales</taxon>
        <taxon>Rosaceae</taxon>
        <taxon>Amygdaloideae</taxon>
        <taxon>Amygdaleae</taxon>
        <taxon>Prunus</taxon>
    </lineage>
</organism>
<feature type="compositionally biased region" description="Gly residues" evidence="3">
    <location>
        <begin position="342"/>
        <end position="357"/>
    </location>
</feature>
<feature type="compositionally biased region" description="Polar residues" evidence="3">
    <location>
        <begin position="368"/>
        <end position="379"/>
    </location>
</feature>
<keyword evidence="1" id="KW-0507">mRNA processing</keyword>
<dbReference type="KEGG" id="pavi:110765703"/>
<dbReference type="PANTHER" id="PTHR31346:SF5">
    <property type="entry name" value="MULTIPLE ORGANELLAR RNA EDITING FACTOR 1, MITOCHONDRIAL"/>
    <property type="match status" value="1"/>
</dbReference>
<dbReference type="InterPro" id="IPR054059">
    <property type="entry name" value="MORF/ORRM1/DAG-like_MORF"/>
</dbReference>
<sequence>MALSSLRLRRTLCSLSTLHRSLSATSALSFSHSSSSPLLNGPTSAHSPASHPQSWTLLLHSRTFRSSSLSSARSAPYDNNQNDKMDPDTVLFEGCDYNHWLIVMDYRKDNLPPAEEMVKTYEETCAKGLNISVEEAKQKMYACSTTTYTGFQVVMSEEESQKFEGLPGVIFVLPDSYIDPQNKEYGGDKYVNGTIYPRPPPVHHGRQQGRYHDRNRNPDPPRYDRQGPTPNQQGNPSYNQQGPMQGRGNYGPSQTYGSPRQGDNRGPLPVNTPGGRDVNQPGRDPVPSYQGNYNQAGQQNYHPQEQRNFPQGDQRNYAPPGPVGFSRDDRNYVPPQTETHGQGLGGFQGQGTAGAYGQGPSSGAYWQGPSSVSYSQGPNSGAYGQGPNSGAYGQEGPSPGAYGQEGQRSGAYGQEGQRSGAYGQEGQRSGAYGQEGQRSGAYGQGPSSGAFGQGPSSGTFGQVTASGNGQSYPGYGGGQRFSQGEQRNVQGEQSNYAPTGQTGIEQGRY</sequence>
<dbReference type="GO" id="GO:0006397">
    <property type="term" value="P:mRNA processing"/>
    <property type="evidence" value="ECO:0007669"/>
    <property type="project" value="UniProtKB-KW"/>
</dbReference>
<dbReference type="GeneID" id="110765703"/>
<evidence type="ECO:0000256" key="3">
    <source>
        <dbReference type="SAM" id="MobiDB-lite"/>
    </source>
</evidence>